<evidence type="ECO:0000259" key="1">
    <source>
        <dbReference type="Pfam" id="PF05175"/>
    </source>
</evidence>
<accession>A0ABS2GIX4</accession>
<feature type="domain" description="Methyltransferase small" evidence="1">
    <location>
        <begin position="39"/>
        <end position="124"/>
    </location>
</feature>
<dbReference type="PANTHER" id="PTHR47739">
    <property type="entry name" value="TRNA1(VAL) (ADENINE(37)-N6)-METHYLTRANSFERASE"/>
    <property type="match status" value="1"/>
</dbReference>
<dbReference type="PROSITE" id="PS00092">
    <property type="entry name" value="N6_MTASE"/>
    <property type="match status" value="1"/>
</dbReference>
<keyword evidence="3" id="KW-1185">Reference proteome</keyword>
<dbReference type="InterPro" id="IPR007848">
    <property type="entry name" value="Small_mtfrase_dom"/>
</dbReference>
<dbReference type="EMBL" id="JACJLA010000014">
    <property type="protein sequence ID" value="MBM6913198.1"/>
    <property type="molecule type" value="Genomic_DNA"/>
</dbReference>
<dbReference type="Proteomes" id="UP000707138">
    <property type="component" value="Unassembled WGS sequence"/>
</dbReference>
<name>A0ABS2GIX4_9FIRM</name>
<evidence type="ECO:0000313" key="3">
    <source>
        <dbReference type="Proteomes" id="UP000707138"/>
    </source>
</evidence>
<comment type="caution">
    <text evidence="2">The sequence shown here is derived from an EMBL/GenBank/DDBJ whole genome shotgun (WGS) entry which is preliminary data.</text>
</comment>
<dbReference type="Pfam" id="PF05175">
    <property type="entry name" value="MTS"/>
    <property type="match status" value="1"/>
</dbReference>
<dbReference type="RefSeq" id="WP_205088167.1">
    <property type="nucleotide sequence ID" value="NZ_JACJLA010000014.1"/>
</dbReference>
<sequence>MTEHVKERLVDLLIDDLKIWQRPDEFCFSLDTVILTYFATVHSKRKYIDLGTGTAAIPLLLTSRGAGTVTAVEINPVMADLARRNVKMNEREHRITVVEGDYRDRTLLAAEAFDGVIVNPPYFSVGSGRVATGLGRAMARHETVTALDEVLESAYRLVKFHGHVWLIYRAERLAELLVGMERYRLIPKRLRMIHSLVGRPAKLVVVEGRKGAAAGMEVEPPLYVYETSGVYSEEVMSWYGGKDWHTVSCANTHR</sequence>
<reference evidence="2 3" key="1">
    <citation type="journal article" date="2021" name="Sci. Rep.">
        <title>The distribution of antibiotic resistance genes in chicken gut microbiota commensals.</title>
        <authorList>
            <person name="Juricova H."/>
            <person name="Matiasovicova J."/>
            <person name="Kubasova T."/>
            <person name="Cejkova D."/>
            <person name="Rychlik I."/>
        </authorList>
    </citation>
    <scope>NUCLEOTIDE SEQUENCE [LARGE SCALE GENOMIC DNA]</scope>
    <source>
        <strain evidence="2 3">An537</strain>
    </source>
</reference>
<dbReference type="InterPro" id="IPR050210">
    <property type="entry name" value="tRNA_Adenine-N(6)_MTase"/>
</dbReference>
<protein>
    <submittedName>
        <fullName evidence="2">Methyltransferase domain-containing protein</fullName>
    </submittedName>
</protein>
<dbReference type="InterPro" id="IPR002052">
    <property type="entry name" value="DNA_methylase_N6_adenine_CS"/>
</dbReference>
<proteinExistence type="predicted"/>
<dbReference type="Gene3D" id="3.40.50.150">
    <property type="entry name" value="Vaccinia Virus protein VP39"/>
    <property type="match status" value="1"/>
</dbReference>
<evidence type="ECO:0000313" key="2">
    <source>
        <dbReference type="EMBL" id="MBM6913198.1"/>
    </source>
</evidence>
<organism evidence="2 3">
    <name type="scientific">Veillonella magna</name>
    <dbReference type="NCBI Taxonomy" id="464322"/>
    <lineage>
        <taxon>Bacteria</taxon>
        <taxon>Bacillati</taxon>
        <taxon>Bacillota</taxon>
        <taxon>Negativicutes</taxon>
        <taxon>Veillonellales</taxon>
        <taxon>Veillonellaceae</taxon>
        <taxon>Veillonella</taxon>
    </lineage>
</organism>
<keyword evidence="2" id="KW-0489">Methyltransferase</keyword>
<dbReference type="PANTHER" id="PTHR47739:SF1">
    <property type="entry name" value="TRNA1(VAL) (ADENINE(37)-N6)-METHYLTRANSFERASE"/>
    <property type="match status" value="1"/>
</dbReference>
<keyword evidence="2" id="KW-0808">Transferase</keyword>
<gene>
    <name evidence="2" type="ORF">H6A01_07680</name>
</gene>
<dbReference type="GO" id="GO:0008168">
    <property type="term" value="F:methyltransferase activity"/>
    <property type="evidence" value="ECO:0007669"/>
    <property type="project" value="UniProtKB-KW"/>
</dbReference>
<dbReference type="SUPFAM" id="SSF53335">
    <property type="entry name" value="S-adenosyl-L-methionine-dependent methyltransferases"/>
    <property type="match status" value="1"/>
</dbReference>
<dbReference type="CDD" id="cd02440">
    <property type="entry name" value="AdoMet_MTases"/>
    <property type="match status" value="1"/>
</dbReference>
<dbReference type="GO" id="GO:0032259">
    <property type="term" value="P:methylation"/>
    <property type="evidence" value="ECO:0007669"/>
    <property type="project" value="UniProtKB-KW"/>
</dbReference>
<dbReference type="InterPro" id="IPR029063">
    <property type="entry name" value="SAM-dependent_MTases_sf"/>
</dbReference>